<dbReference type="EMBL" id="BAAAHH010000010">
    <property type="protein sequence ID" value="GAA0950460.1"/>
    <property type="molecule type" value="Genomic_DNA"/>
</dbReference>
<accession>A0ABN1R3U8</accession>
<organism evidence="1 2">
    <name type="scientific">Actinocorallia libanotica</name>
    <dbReference type="NCBI Taxonomy" id="46162"/>
    <lineage>
        <taxon>Bacteria</taxon>
        <taxon>Bacillati</taxon>
        <taxon>Actinomycetota</taxon>
        <taxon>Actinomycetes</taxon>
        <taxon>Streptosporangiales</taxon>
        <taxon>Thermomonosporaceae</taxon>
        <taxon>Actinocorallia</taxon>
    </lineage>
</organism>
<gene>
    <name evidence="1" type="ORF">GCM10009550_28970</name>
</gene>
<proteinExistence type="predicted"/>
<dbReference type="RefSeq" id="WP_344240866.1">
    <property type="nucleotide sequence ID" value="NZ_BAAAHH010000010.1"/>
</dbReference>
<protein>
    <submittedName>
        <fullName evidence="1">Uncharacterized protein</fullName>
    </submittedName>
</protein>
<evidence type="ECO:0000313" key="1">
    <source>
        <dbReference type="EMBL" id="GAA0950460.1"/>
    </source>
</evidence>
<reference evidence="1 2" key="1">
    <citation type="journal article" date="2019" name="Int. J. Syst. Evol. Microbiol.">
        <title>The Global Catalogue of Microorganisms (GCM) 10K type strain sequencing project: providing services to taxonomists for standard genome sequencing and annotation.</title>
        <authorList>
            <consortium name="The Broad Institute Genomics Platform"/>
            <consortium name="The Broad Institute Genome Sequencing Center for Infectious Disease"/>
            <person name="Wu L."/>
            <person name="Ma J."/>
        </authorList>
    </citation>
    <scope>NUCLEOTIDE SEQUENCE [LARGE SCALE GENOMIC DNA]</scope>
    <source>
        <strain evidence="1 2">JCM 10696</strain>
    </source>
</reference>
<dbReference type="Proteomes" id="UP001500665">
    <property type="component" value="Unassembled WGS sequence"/>
</dbReference>
<sequence>MSYLSESDQQAVTLASELQRSMQEWLHSRGVHNTCSVSPYVDSGGQPAVLIKMNSHVAHAMLASFRQGG</sequence>
<comment type="caution">
    <text evidence="1">The sequence shown here is derived from an EMBL/GenBank/DDBJ whole genome shotgun (WGS) entry which is preliminary data.</text>
</comment>
<evidence type="ECO:0000313" key="2">
    <source>
        <dbReference type="Proteomes" id="UP001500665"/>
    </source>
</evidence>
<name>A0ABN1R3U8_9ACTN</name>
<keyword evidence="2" id="KW-1185">Reference proteome</keyword>